<proteinExistence type="predicted"/>
<protein>
    <submittedName>
        <fullName evidence="2">NAD(P)H-dependent oxidoreductase</fullName>
    </submittedName>
</protein>
<accession>A0A3A8QWW5</accession>
<dbReference type="RefSeq" id="WP_120554422.1">
    <property type="nucleotide sequence ID" value="NZ_RAWK01000026.1"/>
</dbReference>
<dbReference type="InterPro" id="IPR029039">
    <property type="entry name" value="Flavoprotein-like_sf"/>
</dbReference>
<dbReference type="PANTHER" id="PTHR30543">
    <property type="entry name" value="CHROMATE REDUCTASE"/>
    <property type="match status" value="1"/>
</dbReference>
<dbReference type="GO" id="GO:0016491">
    <property type="term" value="F:oxidoreductase activity"/>
    <property type="evidence" value="ECO:0007669"/>
    <property type="project" value="InterPro"/>
</dbReference>
<dbReference type="AlphaFoldDB" id="A0A3A8QWW5"/>
<dbReference type="Gene3D" id="3.40.50.360">
    <property type="match status" value="1"/>
</dbReference>
<reference evidence="3" key="1">
    <citation type="submission" date="2018-09" db="EMBL/GenBank/DDBJ databases">
        <authorList>
            <person name="Livingstone P.G."/>
            <person name="Whitworth D.E."/>
        </authorList>
    </citation>
    <scope>NUCLEOTIDE SEQUENCE [LARGE SCALE GENOMIC DNA]</scope>
    <source>
        <strain evidence="3">AB050A</strain>
    </source>
</reference>
<dbReference type="Pfam" id="PF03358">
    <property type="entry name" value="FMN_red"/>
    <property type="match status" value="1"/>
</dbReference>
<dbReference type="Proteomes" id="UP000267003">
    <property type="component" value="Unassembled WGS sequence"/>
</dbReference>
<keyword evidence="3" id="KW-1185">Reference proteome</keyword>
<evidence type="ECO:0000259" key="1">
    <source>
        <dbReference type="Pfam" id="PF03358"/>
    </source>
</evidence>
<dbReference type="GO" id="GO:0005829">
    <property type="term" value="C:cytosol"/>
    <property type="evidence" value="ECO:0007669"/>
    <property type="project" value="TreeGrafter"/>
</dbReference>
<evidence type="ECO:0000313" key="3">
    <source>
        <dbReference type="Proteomes" id="UP000267003"/>
    </source>
</evidence>
<dbReference type="OrthoDB" id="9812295at2"/>
<dbReference type="InterPro" id="IPR005025">
    <property type="entry name" value="FMN_Rdtase-like_dom"/>
</dbReference>
<comment type="caution">
    <text evidence="2">The sequence shown here is derived from an EMBL/GenBank/DDBJ whole genome shotgun (WGS) entry which is preliminary data.</text>
</comment>
<dbReference type="GO" id="GO:0010181">
    <property type="term" value="F:FMN binding"/>
    <property type="evidence" value="ECO:0007669"/>
    <property type="project" value="TreeGrafter"/>
</dbReference>
<name>A0A3A8QWW5_9BACT</name>
<dbReference type="EMBL" id="RAWK01000026">
    <property type="protein sequence ID" value="RKH72208.1"/>
    <property type="molecule type" value="Genomic_DNA"/>
</dbReference>
<organism evidence="2 3">
    <name type="scientific">Corallococcus aberystwythensis</name>
    <dbReference type="NCBI Taxonomy" id="2316722"/>
    <lineage>
        <taxon>Bacteria</taxon>
        <taxon>Pseudomonadati</taxon>
        <taxon>Myxococcota</taxon>
        <taxon>Myxococcia</taxon>
        <taxon>Myxococcales</taxon>
        <taxon>Cystobacterineae</taxon>
        <taxon>Myxococcaceae</taxon>
        <taxon>Corallococcus</taxon>
    </lineage>
</organism>
<feature type="domain" description="NADPH-dependent FMN reductase-like" evidence="1">
    <location>
        <begin position="1"/>
        <end position="137"/>
    </location>
</feature>
<sequence length="192" mass="20197">MKILAISGSLRKVSSNTVLLRACLRLTPPGVEMTLYDALGDIPPFNPDLDDLDNGIAPPGVLALREALRATDALLISSPEYAHGISGVMKNALDWLVGSGEMSSRPTALINASPRSLHAHGQLMEVLRTVTFTEVIEGLLTVPLAGRKTDEASLAVDPDVAPVLVKTIEALVQAVRAAAPPEPLTLSPIGAR</sequence>
<gene>
    <name evidence="2" type="ORF">D7W81_06335</name>
</gene>
<dbReference type="SUPFAM" id="SSF52218">
    <property type="entry name" value="Flavoproteins"/>
    <property type="match status" value="1"/>
</dbReference>
<evidence type="ECO:0000313" key="2">
    <source>
        <dbReference type="EMBL" id="RKH72208.1"/>
    </source>
</evidence>
<dbReference type="InterPro" id="IPR050712">
    <property type="entry name" value="NAD(P)H-dep_reductase"/>
</dbReference>
<dbReference type="PANTHER" id="PTHR30543:SF21">
    <property type="entry name" value="NAD(P)H-DEPENDENT FMN REDUCTASE LOT6"/>
    <property type="match status" value="1"/>
</dbReference>